<dbReference type="Proteomes" id="UP001396898">
    <property type="component" value="Unassembled WGS sequence"/>
</dbReference>
<accession>A0ABR1SHS2</accession>
<organism evidence="3 4">
    <name type="scientific">Apiospora marii</name>
    <dbReference type="NCBI Taxonomy" id="335849"/>
    <lineage>
        <taxon>Eukaryota</taxon>
        <taxon>Fungi</taxon>
        <taxon>Dikarya</taxon>
        <taxon>Ascomycota</taxon>
        <taxon>Pezizomycotina</taxon>
        <taxon>Sordariomycetes</taxon>
        <taxon>Xylariomycetidae</taxon>
        <taxon>Amphisphaeriales</taxon>
        <taxon>Apiosporaceae</taxon>
        <taxon>Apiospora</taxon>
    </lineage>
</organism>
<dbReference type="SUPFAM" id="SSF49482">
    <property type="entry name" value="Aromatic compound dioxygenase"/>
    <property type="match status" value="1"/>
</dbReference>
<proteinExistence type="predicted"/>
<evidence type="ECO:0000256" key="1">
    <source>
        <dbReference type="SAM" id="SignalP"/>
    </source>
</evidence>
<dbReference type="PANTHER" id="PTHR34315">
    <property type="match status" value="1"/>
</dbReference>
<comment type="caution">
    <text evidence="3">The sequence shown here is derived from an EMBL/GenBank/DDBJ whole genome shotgun (WGS) entry which is preliminary data.</text>
</comment>
<feature type="signal peptide" evidence="1">
    <location>
        <begin position="1"/>
        <end position="18"/>
    </location>
</feature>
<reference evidence="3 4" key="1">
    <citation type="submission" date="2023-01" db="EMBL/GenBank/DDBJ databases">
        <title>Analysis of 21 Apiospora genomes using comparative genomics revels a genus with tremendous synthesis potential of carbohydrate active enzymes and secondary metabolites.</title>
        <authorList>
            <person name="Sorensen T."/>
        </authorList>
    </citation>
    <scope>NUCLEOTIDE SEQUENCE [LARGE SCALE GENOMIC DNA]</scope>
    <source>
        <strain evidence="3 4">CBS 20057</strain>
    </source>
</reference>
<evidence type="ECO:0000313" key="4">
    <source>
        <dbReference type="Proteomes" id="UP001396898"/>
    </source>
</evidence>
<dbReference type="InterPro" id="IPR015889">
    <property type="entry name" value="Intradiol_dOase_core"/>
</dbReference>
<dbReference type="CDD" id="cd03457">
    <property type="entry name" value="intradiol_dioxygenase_like"/>
    <property type="match status" value="1"/>
</dbReference>
<keyword evidence="4" id="KW-1185">Reference proteome</keyword>
<evidence type="ECO:0000313" key="3">
    <source>
        <dbReference type="EMBL" id="KAK8033880.1"/>
    </source>
</evidence>
<evidence type="ECO:0000259" key="2">
    <source>
        <dbReference type="Pfam" id="PF00775"/>
    </source>
</evidence>
<name>A0ABR1SHS2_9PEZI</name>
<feature type="domain" description="Intradiol ring-cleavage dioxygenases" evidence="2">
    <location>
        <begin position="117"/>
        <end position="254"/>
    </location>
</feature>
<keyword evidence="1" id="KW-0732">Signal</keyword>
<sequence length="342" mass="37912">MHFINALLSVLAAVQVLAHPGHDVRKEALARRTFLENAKRTDLNHCSAQLRARGHDKRSVLRRQALAAENAQRGIIQRAPSDINKTHLSTENFDQNTPLHDVFAVNRSCVLSPEVTEGPYYVAGEFVRKDVTEKQDGVPLWIDIDVLDVASCEPVTDVWVEIWSCNATGVYSGVAIGAAFKPAPENLNNTFLRGFQKTDADGAVQFQSLFPGHYEGRTHHVHVAVHPTTTQERANQTIADATVTHLGQMYFDQDLLDSVETVEPYASNQAGWTKNAQDFLLMQGLATSDPLMQYVQLGDKLEDGVLAWLSFGIDTTYSKKAYVAATYYEEGGKATPNRPFLE</sequence>
<gene>
    <name evidence="3" type="ORF">PG991_003278</name>
</gene>
<dbReference type="Pfam" id="PF00775">
    <property type="entry name" value="Dioxygenase_C"/>
    <property type="match status" value="1"/>
</dbReference>
<dbReference type="PANTHER" id="PTHR34315:SF1">
    <property type="entry name" value="INTRADIOL RING-CLEAVAGE DIOXYGENASES DOMAIN-CONTAINING PROTEIN-RELATED"/>
    <property type="match status" value="1"/>
</dbReference>
<feature type="chain" id="PRO_5045797756" description="Intradiol ring-cleavage dioxygenases domain-containing protein" evidence="1">
    <location>
        <begin position="19"/>
        <end position="342"/>
    </location>
</feature>
<dbReference type="EMBL" id="JAQQWI010000006">
    <property type="protein sequence ID" value="KAK8033880.1"/>
    <property type="molecule type" value="Genomic_DNA"/>
</dbReference>
<protein>
    <recommendedName>
        <fullName evidence="2">Intradiol ring-cleavage dioxygenases domain-containing protein</fullName>
    </recommendedName>
</protein>
<dbReference type="Gene3D" id="2.60.130.10">
    <property type="entry name" value="Aromatic compound dioxygenase"/>
    <property type="match status" value="1"/>
</dbReference>
<dbReference type="InterPro" id="IPR000627">
    <property type="entry name" value="Intradiol_dOase_C"/>
</dbReference>